<feature type="region of interest" description="Disordered" evidence="1">
    <location>
        <begin position="100"/>
        <end position="138"/>
    </location>
</feature>
<dbReference type="InterPro" id="IPR000719">
    <property type="entry name" value="Prot_kinase_dom"/>
</dbReference>
<dbReference type="PANTHER" id="PTHR24359:SF37">
    <property type="entry name" value="PROTEIN KINASE DOMAIN-CONTAINING PROTEIN"/>
    <property type="match status" value="1"/>
</dbReference>
<evidence type="ECO:0000313" key="3">
    <source>
        <dbReference type="EMBL" id="KAK3378013.1"/>
    </source>
</evidence>
<evidence type="ECO:0000256" key="1">
    <source>
        <dbReference type="SAM" id="MobiDB-lite"/>
    </source>
</evidence>
<protein>
    <submittedName>
        <fullName evidence="3">Kinase-like domain-containing protein</fullName>
    </submittedName>
</protein>
<comment type="caution">
    <text evidence="3">The sequence shown here is derived from an EMBL/GenBank/DDBJ whole genome shotgun (WGS) entry which is preliminary data.</text>
</comment>
<evidence type="ECO:0000259" key="2">
    <source>
        <dbReference type="PROSITE" id="PS50011"/>
    </source>
</evidence>
<dbReference type="Pfam" id="PF00069">
    <property type="entry name" value="Pkinase"/>
    <property type="match status" value="1"/>
</dbReference>
<dbReference type="AlphaFoldDB" id="A0AAE0NC81"/>
<organism evidence="3 4">
    <name type="scientific">Podospora didyma</name>
    <dbReference type="NCBI Taxonomy" id="330526"/>
    <lineage>
        <taxon>Eukaryota</taxon>
        <taxon>Fungi</taxon>
        <taxon>Dikarya</taxon>
        <taxon>Ascomycota</taxon>
        <taxon>Pezizomycotina</taxon>
        <taxon>Sordariomycetes</taxon>
        <taxon>Sordariomycetidae</taxon>
        <taxon>Sordariales</taxon>
        <taxon>Podosporaceae</taxon>
        <taxon>Podospora</taxon>
    </lineage>
</organism>
<dbReference type="Gene3D" id="1.10.510.10">
    <property type="entry name" value="Transferase(Phosphotransferase) domain 1"/>
    <property type="match status" value="1"/>
</dbReference>
<reference evidence="3" key="1">
    <citation type="journal article" date="2023" name="Mol. Phylogenet. Evol.">
        <title>Genome-scale phylogeny and comparative genomics of the fungal order Sordariales.</title>
        <authorList>
            <person name="Hensen N."/>
            <person name="Bonometti L."/>
            <person name="Westerberg I."/>
            <person name="Brannstrom I.O."/>
            <person name="Guillou S."/>
            <person name="Cros-Aarteil S."/>
            <person name="Calhoun S."/>
            <person name="Haridas S."/>
            <person name="Kuo A."/>
            <person name="Mondo S."/>
            <person name="Pangilinan J."/>
            <person name="Riley R."/>
            <person name="LaButti K."/>
            <person name="Andreopoulos B."/>
            <person name="Lipzen A."/>
            <person name="Chen C."/>
            <person name="Yan M."/>
            <person name="Daum C."/>
            <person name="Ng V."/>
            <person name="Clum A."/>
            <person name="Steindorff A."/>
            <person name="Ohm R.A."/>
            <person name="Martin F."/>
            <person name="Silar P."/>
            <person name="Natvig D.O."/>
            <person name="Lalanne C."/>
            <person name="Gautier V."/>
            <person name="Ament-Velasquez S.L."/>
            <person name="Kruys A."/>
            <person name="Hutchinson M.I."/>
            <person name="Powell A.J."/>
            <person name="Barry K."/>
            <person name="Miller A.N."/>
            <person name="Grigoriev I.V."/>
            <person name="Debuchy R."/>
            <person name="Gladieux P."/>
            <person name="Hiltunen Thoren M."/>
            <person name="Johannesson H."/>
        </authorList>
    </citation>
    <scope>NUCLEOTIDE SEQUENCE</scope>
    <source>
        <strain evidence="3">CBS 232.78</strain>
    </source>
</reference>
<keyword evidence="4" id="KW-1185">Reference proteome</keyword>
<feature type="compositionally biased region" description="Polar residues" evidence="1">
    <location>
        <begin position="49"/>
        <end position="60"/>
    </location>
</feature>
<evidence type="ECO:0000313" key="4">
    <source>
        <dbReference type="Proteomes" id="UP001285441"/>
    </source>
</evidence>
<reference evidence="3" key="2">
    <citation type="submission" date="2023-06" db="EMBL/GenBank/DDBJ databases">
        <authorList>
            <consortium name="Lawrence Berkeley National Laboratory"/>
            <person name="Haridas S."/>
            <person name="Hensen N."/>
            <person name="Bonometti L."/>
            <person name="Westerberg I."/>
            <person name="Brannstrom I.O."/>
            <person name="Guillou S."/>
            <person name="Cros-Aarteil S."/>
            <person name="Calhoun S."/>
            <person name="Kuo A."/>
            <person name="Mondo S."/>
            <person name="Pangilinan J."/>
            <person name="Riley R."/>
            <person name="LaButti K."/>
            <person name="Andreopoulos B."/>
            <person name="Lipzen A."/>
            <person name="Chen C."/>
            <person name="Yanf M."/>
            <person name="Daum C."/>
            <person name="Ng V."/>
            <person name="Clum A."/>
            <person name="Steindorff A."/>
            <person name="Ohm R."/>
            <person name="Martin F."/>
            <person name="Silar P."/>
            <person name="Natvig D."/>
            <person name="Lalanne C."/>
            <person name="Gautier V."/>
            <person name="Ament-velasquez S.L."/>
            <person name="Kruys A."/>
            <person name="Hutchinson M.I."/>
            <person name="Powell A.J."/>
            <person name="Barry K."/>
            <person name="Miller A.N."/>
            <person name="Grigoriev I.V."/>
            <person name="Debuchy R."/>
            <person name="Gladieux P."/>
            <person name="Thoren M.H."/>
            <person name="Johannesson H."/>
        </authorList>
    </citation>
    <scope>NUCLEOTIDE SEQUENCE</scope>
    <source>
        <strain evidence="3">CBS 232.78</strain>
    </source>
</reference>
<dbReference type="SMART" id="SM00220">
    <property type="entry name" value="S_TKc"/>
    <property type="match status" value="1"/>
</dbReference>
<accession>A0AAE0NC81</accession>
<keyword evidence="3" id="KW-0418">Kinase</keyword>
<sequence length="505" mass="56625">MKSSEQNEYFSQEQPGSSQTSFKEHNDDSPLPPESTTAAIQGLLRPPLNVQTPRSRSPSIICTDPGGNDTPHPTDDDEWEKALSEHSFVSLETVYDYGFEKESQRKPASPNSPHAPPLPLQPSQLSNNSTHPEADRNSSIVRWLGNVIRGSMETCNTSENVNSKTNEGPKFLPIDRLRANITKPAIRRILELEIQQSSDPELNQQSSLEKIGDGGQASVGKIKIHPAHHNFKPTKPSIQGQGIDTNPSFALKTLYSKDREEFEKEVEVLERFSGKNAGHPHLIRLLLTYRHGKSFHMLFPCADGNLMQFWERAPPAVRTDGKCAQWLITQCYGLVEGLGEIHGKLVSGVDEVTGNEDEKNAGRHGDIKPENILWFEKTEEGDDHLVISDFGLARFHRLRSRSKGEMAGFSPTYKAPEGEIPGPVSPRYDMWSLGCVLLEFLTWYMLGFEAVKITFSDNRIGDETHKVLREDKFYLLDRNDDKNAKPQGRLKPSVIKTAQTLCTNF</sequence>
<dbReference type="EMBL" id="JAULSW010000006">
    <property type="protein sequence ID" value="KAK3378013.1"/>
    <property type="molecule type" value="Genomic_DNA"/>
</dbReference>
<feature type="compositionally biased region" description="Polar residues" evidence="1">
    <location>
        <begin position="1"/>
        <end position="21"/>
    </location>
</feature>
<gene>
    <name evidence="3" type="ORF">B0H63DRAFT_512157</name>
</gene>
<dbReference type="InterPro" id="IPR011009">
    <property type="entry name" value="Kinase-like_dom_sf"/>
</dbReference>
<dbReference type="Proteomes" id="UP001285441">
    <property type="component" value="Unassembled WGS sequence"/>
</dbReference>
<dbReference type="PANTHER" id="PTHR24359">
    <property type="entry name" value="SERINE/THREONINE-PROTEIN KINASE SBK1"/>
    <property type="match status" value="1"/>
</dbReference>
<keyword evidence="3" id="KW-0808">Transferase</keyword>
<dbReference type="CDD" id="cd00180">
    <property type="entry name" value="PKc"/>
    <property type="match status" value="1"/>
</dbReference>
<proteinExistence type="predicted"/>
<dbReference type="GO" id="GO:0005524">
    <property type="term" value="F:ATP binding"/>
    <property type="evidence" value="ECO:0007669"/>
    <property type="project" value="InterPro"/>
</dbReference>
<name>A0AAE0NC81_9PEZI</name>
<feature type="region of interest" description="Disordered" evidence="1">
    <location>
        <begin position="1"/>
        <end position="79"/>
    </location>
</feature>
<dbReference type="SUPFAM" id="SSF56112">
    <property type="entry name" value="Protein kinase-like (PK-like)"/>
    <property type="match status" value="1"/>
</dbReference>
<dbReference type="GO" id="GO:0004674">
    <property type="term" value="F:protein serine/threonine kinase activity"/>
    <property type="evidence" value="ECO:0007669"/>
    <property type="project" value="TreeGrafter"/>
</dbReference>
<feature type="domain" description="Protein kinase" evidence="2">
    <location>
        <begin position="205"/>
        <end position="505"/>
    </location>
</feature>
<dbReference type="PROSITE" id="PS50011">
    <property type="entry name" value="PROTEIN_KINASE_DOM"/>
    <property type="match status" value="1"/>
</dbReference>